<dbReference type="InParanoid" id="A0A5R8QDL2"/>
<keyword evidence="5" id="KW-1185">Reference proteome</keyword>
<evidence type="ECO:0000256" key="1">
    <source>
        <dbReference type="ARBA" id="ARBA00023015"/>
    </source>
</evidence>
<dbReference type="Pfam" id="PF25583">
    <property type="entry name" value="WCX"/>
    <property type="match status" value="1"/>
</dbReference>
<keyword evidence="1" id="KW-0805">Transcription regulation</keyword>
<dbReference type="PANTHER" id="PTHR34580">
    <property type="match status" value="1"/>
</dbReference>
<protein>
    <submittedName>
        <fullName evidence="4">YafY family transcriptional regulator</fullName>
    </submittedName>
</protein>
<dbReference type="InterPro" id="IPR057727">
    <property type="entry name" value="WCX_dom"/>
</dbReference>
<dbReference type="PROSITE" id="PS52050">
    <property type="entry name" value="WYL"/>
    <property type="match status" value="1"/>
</dbReference>
<proteinExistence type="predicted"/>
<sequence>MKIDRLISIVMVLLEHEQISAPKLAEMFEVSPRTIYRDLETINQAGIPIVSIPGAHGGVSILDTYKVEKKIFTTNDMSTLLTGLGGLSSTLPKKEFANTLEKVKSMIPKEQMTDIELRSNQIAIDLTRWRGNKSILPNIEKIKLALNENRCLRFAYSNINGEPSIRTVEPYQLVLKEASWYLQAYCLEKNDFRIFKLSRFSNLEVLADTFIPRAFTPKPMDGSDWITRHMLTIKLRIHKSLREKIIDRVGEENIYPDKDASDYLLVDFPFVEDNFGYSLLLGFGTDCEVLEPAHIRLELQNRIQQMLDIYQ</sequence>
<dbReference type="Gene3D" id="1.10.10.10">
    <property type="entry name" value="Winged helix-like DNA-binding domain superfamily/Winged helix DNA-binding domain"/>
    <property type="match status" value="1"/>
</dbReference>
<dbReference type="EMBL" id="VBWP01000003">
    <property type="protein sequence ID" value="TLG75288.1"/>
    <property type="molecule type" value="Genomic_DNA"/>
</dbReference>
<gene>
    <name evidence="4" type="ORF">FEZ08_04370</name>
</gene>
<evidence type="ECO:0000313" key="4">
    <source>
        <dbReference type="EMBL" id="TLG75288.1"/>
    </source>
</evidence>
<accession>A0A5R8QDL2</accession>
<evidence type="ECO:0000313" key="5">
    <source>
        <dbReference type="Proteomes" id="UP000306912"/>
    </source>
</evidence>
<name>A0A5R8QDL2_9FIRM</name>
<dbReference type="SUPFAM" id="SSF46785">
    <property type="entry name" value="Winged helix' DNA-binding domain"/>
    <property type="match status" value="1"/>
</dbReference>
<dbReference type="RefSeq" id="WP_138190509.1">
    <property type="nucleotide sequence ID" value="NZ_VBWP01000003.1"/>
</dbReference>
<dbReference type="InterPro" id="IPR026881">
    <property type="entry name" value="WYL_dom"/>
</dbReference>
<dbReference type="PROSITE" id="PS51000">
    <property type="entry name" value="HTH_DEOR_2"/>
    <property type="match status" value="1"/>
</dbReference>
<dbReference type="Pfam" id="PF08279">
    <property type="entry name" value="HTH_11"/>
    <property type="match status" value="1"/>
</dbReference>
<evidence type="ECO:0000256" key="2">
    <source>
        <dbReference type="ARBA" id="ARBA00023163"/>
    </source>
</evidence>
<dbReference type="FunCoup" id="A0A5R8QDL2">
    <property type="interactions" value="115"/>
</dbReference>
<dbReference type="InterPro" id="IPR028349">
    <property type="entry name" value="PafC-like"/>
</dbReference>
<dbReference type="InterPro" id="IPR036388">
    <property type="entry name" value="WH-like_DNA-bd_sf"/>
</dbReference>
<dbReference type="GO" id="GO:0003700">
    <property type="term" value="F:DNA-binding transcription factor activity"/>
    <property type="evidence" value="ECO:0007669"/>
    <property type="project" value="InterPro"/>
</dbReference>
<dbReference type="OrthoDB" id="9815009at2"/>
<evidence type="ECO:0000259" key="3">
    <source>
        <dbReference type="PROSITE" id="PS51000"/>
    </source>
</evidence>
<keyword evidence="2" id="KW-0804">Transcription</keyword>
<feature type="domain" description="HTH deoR-type" evidence="3">
    <location>
        <begin position="2"/>
        <end position="61"/>
    </location>
</feature>
<reference evidence="4 5" key="1">
    <citation type="submission" date="2019-05" db="EMBL/GenBank/DDBJ databases">
        <title>Culicoidintestinum kansasii gen. nov., sp. nov. from the gastrointestinal tract of the biting midge, Culicoides sonorensis.</title>
        <authorList>
            <person name="Neupane S."/>
            <person name="Ghosh A."/>
            <person name="Gunther S."/>
            <person name="Martin K."/>
            <person name="Zurek L."/>
        </authorList>
    </citation>
    <scope>NUCLEOTIDE SEQUENCE [LARGE SCALE GENOMIC DNA]</scope>
    <source>
        <strain evidence="4 5">CS-1</strain>
    </source>
</reference>
<dbReference type="AlphaFoldDB" id="A0A5R8QDL2"/>
<dbReference type="InterPro" id="IPR051534">
    <property type="entry name" value="CBASS_pafABC_assoc_protein"/>
</dbReference>
<dbReference type="InterPro" id="IPR001034">
    <property type="entry name" value="DeoR_HTH"/>
</dbReference>
<dbReference type="Pfam" id="PF13280">
    <property type="entry name" value="WYL"/>
    <property type="match status" value="1"/>
</dbReference>
<dbReference type="PIRSF" id="PIRSF016838">
    <property type="entry name" value="PafC"/>
    <property type="match status" value="1"/>
</dbReference>
<dbReference type="SMART" id="SM00420">
    <property type="entry name" value="HTH_DEOR"/>
    <property type="match status" value="1"/>
</dbReference>
<dbReference type="InterPro" id="IPR036390">
    <property type="entry name" value="WH_DNA-bd_sf"/>
</dbReference>
<comment type="caution">
    <text evidence="4">The sequence shown here is derived from an EMBL/GenBank/DDBJ whole genome shotgun (WGS) entry which is preliminary data.</text>
</comment>
<dbReference type="PANTHER" id="PTHR34580:SF1">
    <property type="entry name" value="PROTEIN PAFC"/>
    <property type="match status" value="1"/>
</dbReference>
<organism evidence="4 5">
    <name type="scientific">Culicoidibacter larvae</name>
    <dbReference type="NCBI Taxonomy" id="2579976"/>
    <lineage>
        <taxon>Bacteria</taxon>
        <taxon>Bacillati</taxon>
        <taxon>Bacillota</taxon>
        <taxon>Culicoidibacteria</taxon>
        <taxon>Culicoidibacterales</taxon>
        <taxon>Culicoidibacteraceae</taxon>
        <taxon>Culicoidibacter</taxon>
    </lineage>
</organism>
<dbReference type="Proteomes" id="UP000306912">
    <property type="component" value="Unassembled WGS sequence"/>
</dbReference>
<dbReference type="InterPro" id="IPR013196">
    <property type="entry name" value="HTH_11"/>
</dbReference>